<feature type="region of interest" description="Disordered" evidence="1">
    <location>
        <begin position="1616"/>
        <end position="1637"/>
    </location>
</feature>
<evidence type="ECO:0000313" key="2">
    <source>
        <dbReference type="EMBL" id="KIK33882.1"/>
    </source>
</evidence>
<proteinExistence type="predicted"/>
<feature type="region of interest" description="Disordered" evidence="1">
    <location>
        <begin position="1409"/>
        <end position="1428"/>
    </location>
</feature>
<accession>A0A0D0AHY8</accession>
<feature type="compositionally biased region" description="Polar residues" evidence="1">
    <location>
        <begin position="1354"/>
        <end position="1372"/>
    </location>
</feature>
<dbReference type="EMBL" id="KN835849">
    <property type="protein sequence ID" value="KIK33882.1"/>
    <property type="molecule type" value="Genomic_DNA"/>
</dbReference>
<feature type="compositionally biased region" description="Basic and acidic residues" evidence="1">
    <location>
        <begin position="1624"/>
        <end position="1637"/>
    </location>
</feature>
<feature type="compositionally biased region" description="Acidic residues" evidence="1">
    <location>
        <begin position="1212"/>
        <end position="1221"/>
    </location>
</feature>
<evidence type="ECO:0000256" key="1">
    <source>
        <dbReference type="SAM" id="MobiDB-lite"/>
    </source>
</evidence>
<name>A0A0D0AHY8_9AGAM</name>
<sequence length="1637" mass="183332">MSQNPSASQRTMQLGKYRLSDGQRPRMQSGPESPNDDSSSDEDVIRRETNEASRDFSFMQASAHPALSASTENRHRSGKDPSNQIFHPSGRGLMPPHSQTTIARKVPANKKKTGATAKDKDFRATKSVIQETIDDVEREIDDATLGFAMIMVMAPHDASRGPTMLKRTINRRPTNDAFLKRFARGVKENGLLNRSSKNAIMIGVRRRHVELNSLKPLKSGQYTNKVRWTGNPDKEERTMVLYNGNTHHPRAHAEIQTPRLHSQTSGERGHVIKVLEDSVDFEEQTPVQHAEEPGGDEALQGHKVRRGFHDAPAGILDAFLLRGEFCSLDYIPDPNHVIEEGRKSGMGRSDSLSETGKDLMRATLPRDVKPMLPILDSVYLGPWSDAWIATLGDRFELICSKDPREKGEWEDMMSRYWGEIQRINEDAAKDIDPNSKDPADKMKLSMQSRIFWVRHGLILPEYSPFLNKMPLPNKYIFSSVQKLFCDESKNFRLHDVIKATVTTVEPLAALSVAQRGDRPWCDYTTGFEEHLSMKAKSKGHLISEFYELLFNNLRDNLPLLQTCLMEIRKDMPISEKLPEELTNKMFVATVAKIIADWRLYLQEWRAELKMENRKEPYLRRGPSDDVDLRILKGGKAMTELQKEVVQDLVSMLRQTAFEWEDKSVLKGENQLIKAVAPLVLAKKHTEALLETNAGWDMRCGIAAIMKQILRKADGWHPWDGFDSKPMSVVPMDQLILVTKAAGEGSSSVVARTQLVTQLREQHTTILQKVVDSVMVDSLGIIGRDPVSGQGVADPRVHRMQYFADKRAARMNNPAAGEKISFKAKLEGTDLEALEEDYPIRIPDAASDELTQTFWRAKDDAETGQVVRSLLATQANSMDAWERERRARKAAAEKEEKEKKAIENISLFGRARRRATALARQPKVDQLAADAEMLTLADQDQGESSGQTNKRASAYFIAVAEAPITSEPKGKGKEREQEPESQQMVVDGPEPAIVPKRSGKLRGLRPAMMEITMDEPAETPAIHAAKAKEREAAHEPESERMAVDEVEEATETAIARKGKGKERERAHEPEPDRIEIEEGARTATTGTVKVKPRKIARKSRSDQTEAGKATDQAQELAEVINRARDSAASKGEEEVARANSKPKRDAVSTAKRAEKWSLPAFESASVSSPQDSALAVSSDASERGQLASNKRAPACSDIAASSTISKDKRAIDEVDLNEDEGDSERPTKQPRSHNSYSWKNYRERIMKRLVPNNTMEGIPAGIYIIGDLLFECERMGTPYKKVAILLRAWFCDHKTPPSFTTIKSALNLVPKELRNLKAMIEAAEVWFQDSRFGMTRLTREMIESGHIYDNELHQSHSSLSGNTTKASHSDSIQQRSRSTVWTLDSEPLSFENRTHLFSFELATFEPPKLATPVTNKTKHKTMDQATGQTSEDIITTTSRDPLISCSATRKISVETSVPFKANQDCIEILVTASPPGASDAKFTMAEVQFKVENAVNGDFHISSTHVTHREGADEHNFGLGIKGIRRDVHDHAEDQDHATTVGSEWHTWMLFRDQLKGGTVSYVLRPKYQSGGGTIVFKMVAWTTNPDAGAYESYHDELGKHRPSDKISVKLTKNPSNRIHKHLRGGLEAHPHQKGDHR</sequence>
<reference evidence="3" key="2">
    <citation type="submission" date="2015-01" db="EMBL/GenBank/DDBJ databases">
        <title>Evolutionary Origins and Diversification of the Mycorrhizal Mutualists.</title>
        <authorList>
            <consortium name="DOE Joint Genome Institute"/>
            <consortium name="Mycorrhizal Genomics Consortium"/>
            <person name="Kohler A."/>
            <person name="Kuo A."/>
            <person name="Nagy L.G."/>
            <person name="Floudas D."/>
            <person name="Copeland A."/>
            <person name="Barry K.W."/>
            <person name="Cichocki N."/>
            <person name="Veneault-Fourrey C."/>
            <person name="LaButti K."/>
            <person name="Lindquist E.A."/>
            <person name="Lipzen A."/>
            <person name="Lundell T."/>
            <person name="Morin E."/>
            <person name="Murat C."/>
            <person name="Riley R."/>
            <person name="Ohm R."/>
            <person name="Sun H."/>
            <person name="Tunlid A."/>
            <person name="Henrissat B."/>
            <person name="Grigoriev I.V."/>
            <person name="Hibbett D.S."/>
            <person name="Martin F."/>
        </authorList>
    </citation>
    <scope>NUCLEOTIDE SEQUENCE [LARGE SCALE GENOMIC DNA]</scope>
    <source>
        <strain evidence="3">UH-Slu-Lm8-n1</strain>
    </source>
</reference>
<gene>
    <name evidence="2" type="ORF">CY34DRAFT_110494</name>
</gene>
<reference evidence="2 3" key="1">
    <citation type="submission" date="2014-04" db="EMBL/GenBank/DDBJ databases">
        <authorList>
            <consortium name="DOE Joint Genome Institute"/>
            <person name="Kuo A."/>
            <person name="Ruytinx J."/>
            <person name="Rineau F."/>
            <person name="Colpaert J."/>
            <person name="Kohler A."/>
            <person name="Nagy L.G."/>
            <person name="Floudas D."/>
            <person name="Copeland A."/>
            <person name="Barry K.W."/>
            <person name="Cichocki N."/>
            <person name="Veneault-Fourrey C."/>
            <person name="LaButti K."/>
            <person name="Lindquist E.A."/>
            <person name="Lipzen A."/>
            <person name="Lundell T."/>
            <person name="Morin E."/>
            <person name="Murat C."/>
            <person name="Sun H."/>
            <person name="Tunlid A."/>
            <person name="Henrissat B."/>
            <person name="Grigoriev I.V."/>
            <person name="Hibbett D.S."/>
            <person name="Martin F."/>
            <person name="Nordberg H.P."/>
            <person name="Cantor M.N."/>
            <person name="Hua S.X."/>
        </authorList>
    </citation>
    <scope>NUCLEOTIDE SEQUENCE [LARGE SCALE GENOMIC DNA]</scope>
    <source>
        <strain evidence="2 3">UH-Slu-Lm8-n1</strain>
    </source>
</reference>
<feature type="region of interest" description="Disordered" evidence="1">
    <location>
        <begin position="1353"/>
        <end position="1372"/>
    </location>
</feature>
<organism evidence="2 3">
    <name type="scientific">Suillus luteus UH-Slu-Lm8-n1</name>
    <dbReference type="NCBI Taxonomy" id="930992"/>
    <lineage>
        <taxon>Eukaryota</taxon>
        <taxon>Fungi</taxon>
        <taxon>Dikarya</taxon>
        <taxon>Basidiomycota</taxon>
        <taxon>Agaricomycotina</taxon>
        <taxon>Agaricomycetes</taxon>
        <taxon>Agaricomycetidae</taxon>
        <taxon>Boletales</taxon>
        <taxon>Suillineae</taxon>
        <taxon>Suillaceae</taxon>
        <taxon>Suillus</taxon>
    </lineage>
</organism>
<feature type="compositionally biased region" description="Basic and acidic residues" evidence="1">
    <location>
        <begin position="43"/>
        <end position="54"/>
    </location>
</feature>
<dbReference type="InParanoid" id="A0A0D0AHY8"/>
<feature type="region of interest" description="Disordered" evidence="1">
    <location>
        <begin position="1208"/>
        <end position="1235"/>
    </location>
</feature>
<dbReference type="Proteomes" id="UP000054485">
    <property type="component" value="Unassembled WGS sequence"/>
</dbReference>
<keyword evidence="3" id="KW-1185">Reference proteome</keyword>
<feature type="compositionally biased region" description="Basic and acidic residues" evidence="1">
    <location>
        <begin position="967"/>
        <end position="977"/>
    </location>
</feature>
<feature type="region of interest" description="Disordered" evidence="1">
    <location>
        <begin position="1025"/>
        <end position="1193"/>
    </location>
</feature>
<protein>
    <submittedName>
        <fullName evidence="2">Uncharacterized protein</fullName>
    </submittedName>
</protein>
<feature type="compositionally biased region" description="Basic and acidic residues" evidence="1">
    <location>
        <begin position="1025"/>
        <end position="1042"/>
    </location>
</feature>
<feature type="compositionally biased region" description="Basic and acidic residues" evidence="1">
    <location>
        <begin position="1120"/>
        <end position="1154"/>
    </location>
</feature>
<feature type="compositionally biased region" description="Polar residues" evidence="1">
    <location>
        <begin position="1"/>
        <end position="12"/>
    </location>
</feature>
<feature type="region of interest" description="Disordered" evidence="1">
    <location>
        <begin position="962"/>
        <end position="996"/>
    </location>
</feature>
<feature type="compositionally biased region" description="Basic and acidic residues" evidence="1">
    <location>
        <begin position="1060"/>
        <end position="1079"/>
    </location>
</feature>
<dbReference type="HOGENOM" id="CLU_242968_0_0_1"/>
<evidence type="ECO:0000313" key="3">
    <source>
        <dbReference type="Proteomes" id="UP000054485"/>
    </source>
</evidence>
<feature type="region of interest" description="Disordered" evidence="1">
    <location>
        <begin position="1"/>
        <end position="118"/>
    </location>
</feature>
<dbReference type="OrthoDB" id="2692192at2759"/>